<dbReference type="OrthoDB" id="472611at2"/>
<dbReference type="Gene3D" id="2.60.120.380">
    <property type="match status" value="4"/>
</dbReference>
<evidence type="ECO:0000313" key="2">
    <source>
        <dbReference type="EMBL" id="GBG23072.1"/>
    </source>
</evidence>
<evidence type="ECO:0000259" key="1">
    <source>
        <dbReference type="PROSITE" id="PS50234"/>
    </source>
</evidence>
<evidence type="ECO:0000313" key="3">
    <source>
        <dbReference type="Proteomes" id="UP000245124"/>
    </source>
</evidence>
<dbReference type="InterPro" id="IPR002035">
    <property type="entry name" value="VWF_A"/>
</dbReference>
<keyword evidence="3" id="KW-1185">Reference proteome</keyword>
<sequence>MTLHRGRPPDPSIALKVVALIPYNLELFLVPFGSDPSNGLTLQMDGTYKLIIGGTDVGYYGDYSYPHTGNYSFRLLDKATAPLLVDPEPVVSGTFDNNPLDSTLEARGANDYRFTVSQREYVLFDVQQGDGNWILYNIDGYYLNSASLNDTGNKREFWLDIGEYLLVMQGTGSNPNYKLKIVTPDQPVFKYTVGDTINGTISKPGQNDTYKFEGKAGQRLFFDSLSSTDNIYATLYSPSGKVVTDGTTSLSGWDIRNNKVNNILDENGTYTLVIDPRNDKIGNYSLRLLEYANAASTAASQAIPIALNTVISGKYDDPKGLKSNLYKFTASAGQTIFVDVTAGTYPNGYSVFSHNGEFVSGQNGIPFGQGYTSRSIVLPFTGDYTIEFYGTGNYSNTSVYDSRNDYSFQVLTPDNTDSNYTLGTSVNTAIAKKGEVDTYTFTGTIGQKLYFDYLVAPANERLKFYSPTGVLLNERFLNSGDFLPETLKENGTYRIEISGDNGTTGAYSFTFSDRNDVSIPAITLGTAITDTVNGNNAKLYRINGIQGQILNFDLAAPSWTGANWVLYDSAGVAISSTATSSPDFKITLPSTGLFTLAIGGANAQNLNYNFTCTNIAPSPVTNSGLNTLQSGTLTASTPVDYTFSATAGTQIFYDGQDDSTNGYIRGRIYDPNGVLIADNLDLRYDLAPILLKETGNYKFQTYSYYGNITGNYKYNLLEMPNSFRSPAATYLALNGIETGTLNSGEAKVFTFQNFVGTKVLFNGMVGYGVNAYLYDPSGNVVMNFGNFQYTDSAQYVLTQEGLYHLAIAGDSGANRNYSFQMLDASSAPTVEYNLPTTGSLDNGQKDIFYKINAISGKRLYFDNLSATTTTDIYRFTWGLYAPDGSYVYSTNNYIYNDFQYDFTNSGEYTLVIRGQAATDKLDYKFRVIQTDISNARDIITPGVGKSNVQVDDGSLATVAIKLLSKDGKGGSAFQDYNIKLFADPDNANPLITSTPDTNYSLAEDGYRYTLTALDPNNDPLVYRLVNAPVGAIINRDTGELLWFPEASVIPGSKANFAVEVSDRRGGKDTQTFTVDAYSKLGKIQGAVFDDLNGNGLLDSKLIKGTNPAVIIAFDVSGSTEAPFYGARNFPNVKVVKDAEVAAIKELAKGIIAQSQGNNVKIGLITFVAGGAIEDMDLSAAGLQEYTTALLDTNNNGITNLNEVLGQQIFADNKFYPPGRSGFDAALTTIRTLLQASSGTPNLIFMSDGYGQLDPVLAASVANDIKTGFGDPMRSGNVTALAIGEASTLDTLKEIDPNAIRLKDIESLTTLFSGLDENYNLEPFKENVSVYLDLNNKKRSQKTRLVILVKLYLMLLFSIRVMLTLQMSV</sequence>
<dbReference type="InterPro" id="IPR036465">
    <property type="entry name" value="vWFA_dom_sf"/>
</dbReference>
<dbReference type="PROSITE" id="PS50234">
    <property type="entry name" value="VWFA"/>
    <property type="match status" value="1"/>
</dbReference>
<accession>A0A2R5FWE1</accession>
<dbReference type="Proteomes" id="UP000245124">
    <property type="component" value="Unassembled WGS sequence"/>
</dbReference>
<proteinExistence type="predicted"/>
<dbReference type="Gene3D" id="2.60.40.10">
    <property type="entry name" value="Immunoglobulins"/>
    <property type="match status" value="1"/>
</dbReference>
<dbReference type="InterPro" id="IPR013783">
    <property type="entry name" value="Ig-like_fold"/>
</dbReference>
<reference evidence="2 3" key="1">
    <citation type="submission" date="2017-06" db="EMBL/GenBank/DDBJ databases">
        <title>Genome sequencing of cyanobaciteial culture collection at National Institute for Environmental Studies (NIES).</title>
        <authorList>
            <person name="Hirose Y."/>
            <person name="Shimura Y."/>
            <person name="Fujisawa T."/>
            <person name="Nakamura Y."/>
            <person name="Kawachi M."/>
        </authorList>
    </citation>
    <scope>NUCLEOTIDE SEQUENCE [LARGE SCALE GENOMIC DNA]</scope>
    <source>
        <strain evidence="2 3">NIES-4072</strain>
    </source>
</reference>
<dbReference type="RefSeq" id="WP_146195908.1">
    <property type="nucleotide sequence ID" value="NZ_BDUD01000002.1"/>
</dbReference>
<organism evidence="2 3">
    <name type="scientific">Nostoc commune NIES-4072</name>
    <dbReference type="NCBI Taxonomy" id="2005467"/>
    <lineage>
        <taxon>Bacteria</taxon>
        <taxon>Bacillati</taxon>
        <taxon>Cyanobacteriota</taxon>
        <taxon>Cyanophyceae</taxon>
        <taxon>Nostocales</taxon>
        <taxon>Nostocaceae</taxon>
        <taxon>Nostoc</taxon>
    </lineage>
</organism>
<dbReference type="SUPFAM" id="SSF89260">
    <property type="entry name" value="Collagen-binding domain"/>
    <property type="match status" value="1"/>
</dbReference>
<dbReference type="EMBL" id="BDUD01000002">
    <property type="protein sequence ID" value="GBG23072.1"/>
    <property type="molecule type" value="Genomic_DNA"/>
</dbReference>
<gene>
    <name evidence="2" type="ORF">NIES4072_67840</name>
</gene>
<protein>
    <recommendedName>
        <fullName evidence="1">VWFA domain-containing protein</fullName>
    </recommendedName>
</protein>
<dbReference type="Gene3D" id="3.40.50.410">
    <property type="entry name" value="von Willebrand factor, type A domain"/>
    <property type="match status" value="1"/>
</dbReference>
<name>A0A2R5FWE1_NOSCO</name>
<feature type="domain" description="VWFA" evidence="1">
    <location>
        <begin position="1108"/>
        <end position="1327"/>
    </location>
</feature>
<comment type="caution">
    <text evidence="2">The sequence shown here is derived from an EMBL/GenBank/DDBJ whole genome shotgun (WGS) entry which is preliminary data.</text>
</comment>